<dbReference type="PROSITE" id="PS51155">
    <property type="entry name" value="CHIT_BIND_RR_2"/>
    <property type="match status" value="1"/>
</dbReference>
<evidence type="ECO:0000256" key="3">
    <source>
        <dbReference type="SAM" id="SignalP"/>
    </source>
</evidence>
<feature type="signal peptide" evidence="3">
    <location>
        <begin position="1"/>
        <end position="19"/>
    </location>
</feature>
<evidence type="ECO:0000256" key="1">
    <source>
        <dbReference type="PROSITE-ProRule" id="PRU00497"/>
    </source>
</evidence>
<dbReference type="STRING" id="77166.U4UFQ8"/>
<accession>U4UFQ8</accession>
<proteinExistence type="predicted"/>
<dbReference type="GO" id="GO:0042302">
    <property type="term" value="F:structural constituent of cuticle"/>
    <property type="evidence" value="ECO:0007669"/>
    <property type="project" value="UniProtKB-UniRule"/>
</dbReference>
<feature type="region of interest" description="Disordered" evidence="2">
    <location>
        <begin position="204"/>
        <end position="264"/>
    </location>
</feature>
<dbReference type="OrthoDB" id="6436078at2759"/>
<evidence type="ECO:0000313" key="4">
    <source>
        <dbReference type="EMBL" id="ERL91832.1"/>
    </source>
</evidence>
<keyword evidence="3" id="KW-0732">Signal</keyword>
<organism evidence="4 5">
    <name type="scientific">Dendroctonus ponderosae</name>
    <name type="common">Mountain pine beetle</name>
    <dbReference type="NCBI Taxonomy" id="77166"/>
    <lineage>
        <taxon>Eukaryota</taxon>
        <taxon>Metazoa</taxon>
        <taxon>Ecdysozoa</taxon>
        <taxon>Arthropoda</taxon>
        <taxon>Hexapoda</taxon>
        <taxon>Insecta</taxon>
        <taxon>Pterygota</taxon>
        <taxon>Neoptera</taxon>
        <taxon>Endopterygota</taxon>
        <taxon>Coleoptera</taxon>
        <taxon>Polyphaga</taxon>
        <taxon>Cucujiformia</taxon>
        <taxon>Curculionidae</taxon>
        <taxon>Scolytinae</taxon>
        <taxon>Dendroctonus</taxon>
    </lineage>
</organism>
<dbReference type="InterPro" id="IPR000618">
    <property type="entry name" value="Insect_cuticle"/>
</dbReference>
<name>U4UFQ8_DENPD</name>
<dbReference type="AlphaFoldDB" id="U4UFQ8"/>
<evidence type="ECO:0000256" key="2">
    <source>
        <dbReference type="SAM" id="MobiDB-lite"/>
    </source>
</evidence>
<dbReference type="Proteomes" id="UP000030742">
    <property type="component" value="Unassembled WGS sequence"/>
</dbReference>
<gene>
    <name evidence="4" type="ORF">D910_09157</name>
</gene>
<feature type="chain" id="PRO_5004656124" evidence="3">
    <location>
        <begin position="20"/>
        <end position="357"/>
    </location>
</feature>
<sequence length="357" mass="40132">MSLPILMVTVVAFATLAASAAVESAKAATPTESNVETFDSSAVQSLPEQLPLTIQLPRQESSIPFFQPQPISYLSAPPAFTSNPQPNFYQVPIPSEFLTAPTQSLWNPNNDPTLYYELPPVITKENTPTNEFPKKFNKEVHSKGKPLSLLPKQEIALEPISESLFVQKQKDLYKTIEKLNKKENTKEVEKEKVPRTSVKPLKIRSSKTRPIDSTTRETKLKPSTHVKKGTVPKISDSVSSDSSYEHNRGQYDPNKFSRGLSPQITDSLGISTNHGEDGERLLFHMVGQDGPMSYKWGYDTGKGQNRQFRFEERDKEGIVKGQFGYYDNEGKFRMMNYQAHPDKGFSMKPAPESDIKE</sequence>
<protein>
    <submittedName>
        <fullName evidence="4">Uncharacterized protein</fullName>
    </submittedName>
</protein>
<keyword evidence="1" id="KW-0193">Cuticle</keyword>
<dbReference type="EMBL" id="KB632303">
    <property type="protein sequence ID" value="ERL91832.1"/>
    <property type="molecule type" value="Genomic_DNA"/>
</dbReference>
<dbReference type="Pfam" id="PF00379">
    <property type="entry name" value="Chitin_bind_4"/>
    <property type="match status" value="1"/>
</dbReference>
<evidence type="ECO:0000313" key="5">
    <source>
        <dbReference type="Proteomes" id="UP000030742"/>
    </source>
</evidence>
<reference evidence="4 5" key="1">
    <citation type="journal article" date="2013" name="Genome Biol.">
        <title>Draft genome of the mountain pine beetle, Dendroctonus ponderosae Hopkins, a major forest pest.</title>
        <authorList>
            <person name="Keeling C.I."/>
            <person name="Yuen M.M."/>
            <person name="Liao N.Y."/>
            <person name="Docking T.R."/>
            <person name="Chan S.K."/>
            <person name="Taylor G.A."/>
            <person name="Palmquist D.L."/>
            <person name="Jackman S.D."/>
            <person name="Nguyen A."/>
            <person name="Li M."/>
            <person name="Henderson H."/>
            <person name="Janes J.K."/>
            <person name="Zhao Y."/>
            <person name="Pandoh P."/>
            <person name="Moore R."/>
            <person name="Sperling F.A."/>
            <person name="Huber D.P."/>
            <person name="Birol I."/>
            <person name="Jones S.J."/>
            <person name="Bohlmann J."/>
        </authorList>
    </citation>
    <scope>NUCLEOTIDE SEQUENCE</scope>
</reference>